<feature type="chain" id="PRO_5042119340" evidence="5">
    <location>
        <begin position="28"/>
        <end position="122"/>
    </location>
</feature>
<dbReference type="Pfam" id="PF04234">
    <property type="entry name" value="CopC"/>
    <property type="match status" value="1"/>
</dbReference>
<sequence>MTSFRNGALGAFAAAAMSVAVLSGASAHSKKETTTPPDGAVLEAAPQSIGMSFDKPMRITLIRLTGADGESHDLERTDDMAPVREFEATPGDLAPGTYTVDWRGLSDDGHPMEGSFSFEIGN</sequence>
<keyword evidence="4" id="KW-0186">Copper</keyword>
<name>A0AAE3VQ90_9HYPH</name>
<dbReference type="InterPro" id="IPR014755">
    <property type="entry name" value="Cu-Rt/internalin_Ig-like"/>
</dbReference>
<feature type="signal peptide" evidence="5">
    <location>
        <begin position="1"/>
        <end position="27"/>
    </location>
</feature>
<evidence type="ECO:0000313" key="8">
    <source>
        <dbReference type="Proteomes" id="UP001229244"/>
    </source>
</evidence>
<keyword evidence="3 5" id="KW-0732">Signal</keyword>
<dbReference type="PANTHER" id="PTHR34820">
    <property type="entry name" value="INNER MEMBRANE PROTEIN YEBZ"/>
    <property type="match status" value="1"/>
</dbReference>
<keyword evidence="8" id="KW-1185">Reference proteome</keyword>
<comment type="caution">
    <text evidence="7">The sequence shown here is derived from an EMBL/GenBank/DDBJ whole genome shotgun (WGS) entry which is preliminary data.</text>
</comment>
<dbReference type="GO" id="GO:0005507">
    <property type="term" value="F:copper ion binding"/>
    <property type="evidence" value="ECO:0007669"/>
    <property type="project" value="InterPro"/>
</dbReference>
<dbReference type="EMBL" id="JAUSUL010000002">
    <property type="protein sequence ID" value="MDQ0316294.1"/>
    <property type="molecule type" value="Genomic_DNA"/>
</dbReference>
<dbReference type="Gene3D" id="2.60.40.1220">
    <property type="match status" value="1"/>
</dbReference>
<dbReference type="GO" id="GO:0030313">
    <property type="term" value="C:cell envelope"/>
    <property type="evidence" value="ECO:0007669"/>
    <property type="project" value="UniProtKB-SubCell"/>
</dbReference>
<gene>
    <name evidence="7" type="ORF">J2S73_002751</name>
</gene>
<dbReference type="GO" id="GO:0005886">
    <property type="term" value="C:plasma membrane"/>
    <property type="evidence" value="ECO:0007669"/>
    <property type="project" value="TreeGrafter"/>
</dbReference>
<evidence type="ECO:0000256" key="4">
    <source>
        <dbReference type="ARBA" id="ARBA00023008"/>
    </source>
</evidence>
<comment type="subcellular location">
    <subcellularLocation>
        <location evidence="1">Cell envelope</location>
    </subcellularLocation>
</comment>
<dbReference type="InterPro" id="IPR007348">
    <property type="entry name" value="CopC_dom"/>
</dbReference>
<dbReference type="PANTHER" id="PTHR34820:SF4">
    <property type="entry name" value="INNER MEMBRANE PROTEIN YEBZ"/>
    <property type="match status" value="1"/>
</dbReference>
<dbReference type="SUPFAM" id="SSF81296">
    <property type="entry name" value="E set domains"/>
    <property type="match status" value="1"/>
</dbReference>
<evidence type="ECO:0000256" key="3">
    <source>
        <dbReference type="ARBA" id="ARBA00022729"/>
    </source>
</evidence>
<evidence type="ECO:0000256" key="1">
    <source>
        <dbReference type="ARBA" id="ARBA00004196"/>
    </source>
</evidence>
<dbReference type="GO" id="GO:0006825">
    <property type="term" value="P:copper ion transport"/>
    <property type="evidence" value="ECO:0007669"/>
    <property type="project" value="InterPro"/>
</dbReference>
<keyword evidence="2" id="KW-0479">Metal-binding</keyword>
<organism evidence="7 8">
    <name type="scientific">Amorphus orientalis</name>
    <dbReference type="NCBI Taxonomy" id="649198"/>
    <lineage>
        <taxon>Bacteria</taxon>
        <taxon>Pseudomonadati</taxon>
        <taxon>Pseudomonadota</taxon>
        <taxon>Alphaproteobacteria</taxon>
        <taxon>Hyphomicrobiales</taxon>
        <taxon>Amorphaceae</taxon>
        <taxon>Amorphus</taxon>
    </lineage>
</organism>
<dbReference type="RefSeq" id="WP_306886121.1">
    <property type="nucleotide sequence ID" value="NZ_JAUSUL010000002.1"/>
</dbReference>
<dbReference type="InterPro" id="IPR032694">
    <property type="entry name" value="CopC/D"/>
</dbReference>
<evidence type="ECO:0000313" key="7">
    <source>
        <dbReference type="EMBL" id="MDQ0316294.1"/>
    </source>
</evidence>
<dbReference type="Proteomes" id="UP001229244">
    <property type="component" value="Unassembled WGS sequence"/>
</dbReference>
<dbReference type="InterPro" id="IPR014756">
    <property type="entry name" value="Ig_E-set"/>
</dbReference>
<dbReference type="AlphaFoldDB" id="A0AAE3VQ90"/>
<proteinExistence type="predicted"/>
<dbReference type="GO" id="GO:0042597">
    <property type="term" value="C:periplasmic space"/>
    <property type="evidence" value="ECO:0007669"/>
    <property type="project" value="InterPro"/>
</dbReference>
<evidence type="ECO:0000256" key="2">
    <source>
        <dbReference type="ARBA" id="ARBA00022723"/>
    </source>
</evidence>
<protein>
    <submittedName>
        <fullName evidence="7">Methionine-rich copper-binding protein CopC</fullName>
    </submittedName>
</protein>
<feature type="domain" description="CopC" evidence="6">
    <location>
        <begin position="28"/>
        <end position="120"/>
    </location>
</feature>
<accession>A0AAE3VQ90</accession>
<dbReference type="GO" id="GO:0046688">
    <property type="term" value="P:response to copper ion"/>
    <property type="evidence" value="ECO:0007669"/>
    <property type="project" value="InterPro"/>
</dbReference>
<reference evidence="7" key="1">
    <citation type="submission" date="2023-07" db="EMBL/GenBank/DDBJ databases">
        <title>Genomic Encyclopedia of Type Strains, Phase IV (KMG-IV): sequencing the most valuable type-strain genomes for metagenomic binning, comparative biology and taxonomic classification.</title>
        <authorList>
            <person name="Goeker M."/>
        </authorList>
    </citation>
    <scope>NUCLEOTIDE SEQUENCE</scope>
    <source>
        <strain evidence="7">DSM 21202</strain>
    </source>
</reference>
<evidence type="ECO:0000259" key="6">
    <source>
        <dbReference type="Pfam" id="PF04234"/>
    </source>
</evidence>
<evidence type="ECO:0000256" key="5">
    <source>
        <dbReference type="SAM" id="SignalP"/>
    </source>
</evidence>